<accession>A0A239BD12</accession>
<dbReference type="EMBL" id="FZOQ01000001">
    <property type="protein sequence ID" value="SNS04903.1"/>
    <property type="molecule type" value="Genomic_DNA"/>
</dbReference>
<reference evidence="2" key="1">
    <citation type="submission" date="2017-06" db="EMBL/GenBank/DDBJ databases">
        <authorList>
            <person name="Varghese N."/>
            <person name="Submissions S."/>
        </authorList>
    </citation>
    <scope>NUCLEOTIDE SEQUENCE [LARGE SCALE GENOMIC DNA]</scope>
    <source>
        <strain evidence="2">NKM1</strain>
    </source>
</reference>
<organism evidence="1 2">
    <name type="scientific">Pontibacter ummariensis</name>
    <dbReference type="NCBI Taxonomy" id="1610492"/>
    <lineage>
        <taxon>Bacteria</taxon>
        <taxon>Pseudomonadati</taxon>
        <taxon>Bacteroidota</taxon>
        <taxon>Cytophagia</taxon>
        <taxon>Cytophagales</taxon>
        <taxon>Hymenobacteraceae</taxon>
        <taxon>Pontibacter</taxon>
    </lineage>
</organism>
<name>A0A239BD12_9BACT</name>
<evidence type="ECO:0008006" key="3">
    <source>
        <dbReference type="Google" id="ProtNLM"/>
    </source>
</evidence>
<dbReference type="Proteomes" id="UP000198432">
    <property type="component" value="Unassembled WGS sequence"/>
</dbReference>
<keyword evidence="2" id="KW-1185">Reference proteome</keyword>
<evidence type="ECO:0000313" key="2">
    <source>
        <dbReference type="Proteomes" id="UP000198432"/>
    </source>
</evidence>
<proteinExistence type="predicted"/>
<dbReference type="RefSeq" id="WP_089317344.1">
    <property type="nucleotide sequence ID" value="NZ_FZOQ01000001.1"/>
</dbReference>
<protein>
    <recommendedName>
        <fullName evidence="3">Lipocalin-like domain-containing protein</fullName>
    </recommendedName>
</protein>
<gene>
    <name evidence="1" type="ORF">SAMN06296052_101269</name>
</gene>
<sequence length="135" mass="15005">MRNFYLALLAVILLLGTGCERDKLDVLPADALYGTWELRASSNGWGSSQVYQAGNGNKLTFSQNRYVRNFEGKKQAGKYRLKAAVSDLTKRPTTYIVFYEGNEPAHTLPQSVSTANDTLILGMDVYDGGFSITRR</sequence>
<dbReference type="AlphaFoldDB" id="A0A239BD12"/>
<evidence type="ECO:0000313" key="1">
    <source>
        <dbReference type="EMBL" id="SNS04903.1"/>
    </source>
</evidence>
<dbReference type="PROSITE" id="PS51257">
    <property type="entry name" value="PROKAR_LIPOPROTEIN"/>
    <property type="match status" value="1"/>
</dbReference>